<evidence type="ECO:0000313" key="2">
    <source>
        <dbReference type="EMBL" id="KON96677.1"/>
    </source>
</evidence>
<dbReference type="RefSeq" id="WP_043066391.1">
    <property type="nucleotide sequence ID" value="NZ_BJOA01000119.1"/>
</dbReference>
<accession>A0A0D1XM33</accession>
<reference evidence="3 5" key="2">
    <citation type="submission" date="2016-10" db="EMBL/GenBank/DDBJ databases">
        <authorList>
            <person name="de Groot N.N."/>
        </authorList>
    </citation>
    <scope>NUCLEOTIDE SEQUENCE [LARGE SCALE GENOMIC DNA]</scope>
    <source>
        <strain evidence="3 5">DSM 2895</strain>
    </source>
</reference>
<name>A0A0D1XM33_ANEMI</name>
<evidence type="ECO:0000256" key="1">
    <source>
        <dbReference type="SAM" id="MobiDB-lite"/>
    </source>
</evidence>
<dbReference type="GeneID" id="42306591"/>
<sequence length="115" mass="13054">MKKNKYHGHDIEFVNSWSRQGPPHRHPYSTETSFDDGHTHLMSGVTSIASGGLDNHVHYYEGTTSFRDGHVHYYRGMTGPAIPLPEGGHIHEFEGQTTFNDGHIHYYRGRTGKGY</sequence>
<dbReference type="Proteomes" id="UP000182836">
    <property type="component" value="Unassembled WGS sequence"/>
</dbReference>
<reference evidence="2 4" key="1">
    <citation type="submission" date="2015-07" db="EMBL/GenBank/DDBJ databases">
        <title>Fjat-14205 dsm 2895.</title>
        <authorList>
            <person name="Liu B."/>
            <person name="Wang J."/>
            <person name="Zhu Y."/>
            <person name="Liu G."/>
            <person name="Chen Q."/>
            <person name="Chen Z."/>
            <person name="Lan J."/>
            <person name="Che J."/>
            <person name="Ge C."/>
            <person name="Shi H."/>
            <person name="Pan Z."/>
            <person name="Liu X."/>
        </authorList>
    </citation>
    <scope>NUCLEOTIDE SEQUENCE [LARGE SCALE GENOMIC DNA]</scope>
    <source>
        <strain evidence="2 4">DSM 2895</strain>
    </source>
</reference>
<keyword evidence="4" id="KW-1185">Reference proteome</keyword>
<dbReference type="PATRIC" id="fig|47500.12.peg.123"/>
<gene>
    <name evidence="2" type="ORF">AF333_15540</name>
    <name evidence="3" type="ORF">SAMN04487909_13040</name>
</gene>
<evidence type="ECO:0000313" key="4">
    <source>
        <dbReference type="Proteomes" id="UP000037269"/>
    </source>
</evidence>
<evidence type="ECO:0000313" key="3">
    <source>
        <dbReference type="EMBL" id="SDJ85520.1"/>
    </source>
</evidence>
<dbReference type="Proteomes" id="UP000037269">
    <property type="component" value="Unassembled WGS sequence"/>
</dbReference>
<organism evidence="2 4">
    <name type="scientific">Aneurinibacillus migulanus</name>
    <name type="common">Bacillus migulanus</name>
    <dbReference type="NCBI Taxonomy" id="47500"/>
    <lineage>
        <taxon>Bacteria</taxon>
        <taxon>Bacillati</taxon>
        <taxon>Bacillota</taxon>
        <taxon>Bacilli</taxon>
        <taxon>Bacillales</taxon>
        <taxon>Paenibacillaceae</taxon>
        <taxon>Aneurinibacillus group</taxon>
        <taxon>Aneurinibacillus</taxon>
    </lineage>
</organism>
<dbReference type="InterPro" id="IPR024307">
    <property type="entry name" value="YmaF"/>
</dbReference>
<dbReference type="OrthoDB" id="1682334at2"/>
<proteinExistence type="predicted"/>
<dbReference type="EMBL" id="LGUG01000004">
    <property type="protein sequence ID" value="KON96677.1"/>
    <property type="molecule type" value="Genomic_DNA"/>
</dbReference>
<dbReference type="EMBL" id="FNED01000030">
    <property type="protein sequence ID" value="SDJ85520.1"/>
    <property type="molecule type" value="Genomic_DNA"/>
</dbReference>
<feature type="region of interest" description="Disordered" evidence="1">
    <location>
        <begin position="1"/>
        <end position="29"/>
    </location>
</feature>
<dbReference type="Pfam" id="PF12788">
    <property type="entry name" value="YmaF"/>
    <property type="match status" value="1"/>
</dbReference>
<evidence type="ECO:0000313" key="5">
    <source>
        <dbReference type="Proteomes" id="UP000182836"/>
    </source>
</evidence>
<dbReference type="AlphaFoldDB" id="A0A0D1XM33"/>
<protein>
    <submittedName>
        <fullName evidence="3">YmaF family protein</fullName>
    </submittedName>
</protein>